<sequence length="128" mass="14256">MGDRNYKWYVAGSVDAEIFTSQSDTREDALAQAKSEYGDDPFVLIEADKSVVKPNFDADNIVSEIIEELAENNYDCWGDDGDEGAWGDTSSLERAIEKAVADWLTDVPPKTFCVDHFRNTEFFNGATA</sequence>
<dbReference type="Proteomes" id="UP000237447">
    <property type="component" value="Unassembled WGS sequence"/>
</dbReference>
<evidence type="ECO:0000313" key="2">
    <source>
        <dbReference type="Proteomes" id="UP000237447"/>
    </source>
</evidence>
<protein>
    <submittedName>
        <fullName evidence="1">Uncharacterized protein</fullName>
    </submittedName>
</protein>
<gene>
    <name evidence="1" type="ORF">CPJ18_02355</name>
</gene>
<reference evidence="1 2" key="1">
    <citation type="journal article" date="2018" name="Syst. Appl. Microbiol.">
        <title>Agrobacterium rosae sp. nov., isolated from galls on different agricultural crops.</title>
        <authorList>
            <person name="Kuzmanovic N."/>
            <person name="Pulawska J."/>
            <person name="Smalla K."/>
            <person name="Nesme X."/>
        </authorList>
    </citation>
    <scope>NUCLEOTIDE SEQUENCE [LARGE SCALE GENOMIC DNA]</scope>
    <source>
        <strain evidence="1 2">NCPPB 1650</strain>
    </source>
</reference>
<organism evidence="1 2">
    <name type="scientific">Agrobacterium rosae</name>
    <dbReference type="NCBI Taxonomy" id="1972867"/>
    <lineage>
        <taxon>Bacteria</taxon>
        <taxon>Pseudomonadati</taxon>
        <taxon>Pseudomonadota</taxon>
        <taxon>Alphaproteobacteria</taxon>
        <taxon>Hyphomicrobiales</taxon>
        <taxon>Rhizobiaceae</taxon>
        <taxon>Rhizobium/Agrobacterium group</taxon>
        <taxon>Agrobacterium</taxon>
    </lineage>
</organism>
<accession>A0AAE5VRR4</accession>
<comment type="caution">
    <text evidence="1">The sequence shown here is derived from an EMBL/GenBank/DDBJ whole genome shotgun (WGS) entry which is preliminary data.</text>
</comment>
<proteinExistence type="predicted"/>
<dbReference type="EMBL" id="NXEJ01000001">
    <property type="protein sequence ID" value="POO54359.1"/>
    <property type="molecule type" value="Genomic_DNA"/>
</dbReference>
<name>A0AAE5VRR4_9HYPH</name>
<evidence type="ECO:0000313" key="1">
    <source>
        <dbReference type="EMBL" id="POO54359.1"/>
    </source>
</evidence>
<dbReference type="AlphaFoldDB" id="A0AAE5VRR4"/>
<dbReference type="GeneID" id="86878214"/>
<dbReference type="RefSeq" id="WP_103656828.1">
    <property type="nucleotide sequence ID" value="NZ_NXEJ01000001.1"/>
</dbReference>